<dbReference type="Pfam" id="PF00528">
    <property type="entry name" value="BPD_transp_1"/>
    <property type="match status" value="2"/>
</dbReference>
<feature type="transmembrane region" description="Helical" evidence="8">
    <location>
        <begin position="365"/>
        <end position="385"/>
    </location>
</feature>
<accession>I4YRM5</accession>
<name>I4YRM5_9HYPH</name>
<feature type="transmembrane region" description="Helical" evidence="8">
    <location>
        <begin position="190"/>
        <end position="215"/>
    </location>
</feature>
<reference evidence="10 11" key="1">
    <citation type="submission" date="2012-02" db="EMBL/GenBank/DDBJ databases">
        <title>Improved High-Quality Draft sequence of Microvirga sp. WSM3557.</title>
        <authorList>
            <consortium name="US DOE Joint Genome Institute"/>
            <person name="Lucas S."/>
            <person name="Han J."/>
            <person name="Lapidus A."/>
            <person name="Cheng J.-F."/>
            <person name="Goodwin L."/>
            <person name="Pitluck S."/>
            <person name="Peters L."/>
            <person name="Zhang X."/>
            <person name="Detter J.C."/>
            <person name="Han C."/>
            <person name="Tapia R."/>
            <person name="Land M."/>
            <person name="Hauser L."/>
            <person name="Kyrpides N."/>
            <person name="Ivanova N."/>
            <person name="Pagani I."/>
            <person name="Brau L."/>
            <person name="Yates R."/>
            <person name="O'Hara G."/>
            <person name="Rui T."/>
            <person name="Howieson J."/>
            <person name="Reeve W."/>
            <person name="Woyke T."/>
        </authorList>
    </citation>
    <scope>NUCLEOTIDE SEQUENCE [LARGE SCALE GENOMIC DNA]</scope>
    <source>
        <strain evidence="10 11">WSM3557</strain>
    </source>
</reference>
<dbReference type="CDD" id="cd06261">
    <property type="entry name" value="TM_PBP2"/>
    <property type="match status" value="2"/>
</dbReference>
<keyword evidence="6 8" id="KW-1133">Transmembrane helix</keyword>
<feature type="transmembrane region" description="Helical" evidence="8">
    <location>
        <begin position="467"/>
        <end position="492"/>
    </location>
</feature>
<evidence type="ECO:0000313" key="10">
    <source>
        <dbReference type="EMBL" id="EIM26617.1"/>
    </source>
</evidence>
<evidence type="ECO:0000256" key="6">
    <source>
        <dbReference type="ARBA" id="ARBA00022989"/>
    </source>
</evidence>
<comment type="similarity">
    <text evidence="8">Belongs to the binding-protein-dependent transport system permease family.</text>
</comment>
<feature type="transmembrane region" description="Helical" evidence="8">
    <location>
        <begin position="583"/>
        <end position="607"/>
    </location>
</feature>
<dbReference type="Proteomes" id="UP000003947">
    <property type="component" value="Unassembled WGS sequence"/>
</dbReference>
<dbReference type="PANTHER" id="PTHR43357">
    <property type="entry name" value="INNER MEMBRANE ABC TRANSPORTER PERMEASE PROTEIN YDCV"/>
    <property type="match status" value="1"/>
</dbReference>
<dbReference type="InterPro" id="IPR000515">
    <property type="entry name" value="MetI-like"/>
</dbReference>
<keyword evidence="11" id="KW-1185">Reference proteome</keyword>
<keyword evidence="3" id="KW-1003">Cell membrane</keyword>
<evidence type="ECO:0000256" key="2">
    <source>
        <dbReference type="ARBA" id="ARBA00022448"/>
    </source>
</evidence>
<feature type="transmembrane region" description="Helical" evidence="8">
    <location>
        <begin position="257"/>
        <end position="282"/>
    </location>
</feature>
<evidence type="ECO:0000256" key="7">
    <source>
        <dbReference type="ARBA" id="ARBA00023136"/>
    </source>
</evidence>
<dbReference type="PROSITE" id="PS50928">
    <property type="entry name" value="ABC_TM1"/>
    <property type="match status" value="2"/>
</dbReference>
<keyword evidence="4" id="KW-0997">Cell inner membrane</keyword>
<dbReference type="RefSeq" id="WP_009762668.1">
    <property type="nucleotide sequence ID" value="NZ_CP141050.1"/>
</dbReference>
<dbReference type="STRING" id="864069.MicloDRAFT_00031660"/>
<dbReference type="SUPFAM" id="SSF161098">
    <property type="entry name" value="MetI-like"/>
    <property type="match status" value="2"/>
</dbReference>
<gene>
    <name evidence="10" type="ORF">MicloDRAFT_00031660</name>
</gene>
<evidence type="ECO:0000259" key="9">
    <source>
        <dbReference type="PROSITE" id="PS50928"/>
    </source>
</evidence>
<keyword evidence="2 8" id="KW-0813">Transport</keyword>
<dbReference type="AlphaFoldDB" id="I4YRM5"/>
<feature type="domain" description="ABC transmembrane type-1" evidence="9">
    <location>
        <begin position="467"/>
        <end position="659"/>
    </location>
</feature>
<dbReference type="OrthoDB" id="27542at2"/>
<comment type="subcellular location">
    <subcellularLocation>
        <location evidence="1">Cell inner membrane</location>
        <topology evidence="1">Multi-pass membrane protein</topology>
    </subcellularLocation>
    <subcellularLocation>
        <location evidence="8">Cell membrane</location>
        <topology evidence="8">Multi-pass membrane protein</topology>
    </subcellularLocation>
</comment>
<dbReference type="GO" id="GO:0005886">
    <property type="term" value="C:plasma membrane"/>
    <property type="evidence" value="ECO:0007669"/>
    <property type="project" value="UniProtKB-SubCell"/>
</dbReference>
<feature type="transmembrane region" description="Helical" evidence="8">
    <location>
        <begin position="341"/>
        <end position="359"/>
    </location>
</feature>
<organism evidence="10 11">
    <name type="scientific">Microvirga lotononidis</name>
    <dbReference type="NCBI Taxonomy" id="864069"/>
    <lineage>
        <taxon>Bacteria</taxon>
        <taxon>Pseudomonadati</taxon>
        <taxon>Pseudomonadota</taxon>
        <taxon>Alphaproteobacteria</taxon>
        <taxon>Hyphomicrobiales</taxon>
        <taxon>Methylobacteriaceae</taxon>
        <taxon>Microvirga</taxon>
    </lineage>
</organism>
<feature type="transmembrane region" description="Helical" evidence="8">
    <location>
        <begin position="414"/>
        <end position="440"/>
    </location>
</feature>
<keyword evidence="7 8" id="KW-0472">Membrane</keyword>
<dbReference type="InterPro" id="IPR035906">
    <property type="entry name" value="MetI-like_sf"/>
</dbReference>
<dbReference type="PANTHER" id="PTHR43357:SF3">
    <property type="entry name" value="FE(3+)-TRANSPORT SYSTEM PERMEASE PROTEIN FBPB 2"/>
    <property type="match status" value="1"/>
</dbReference>
<evidence type="ECO:0000256" key="3">
    <source>
        <dbReference type="ARBA" id="ARBA00022475"/>
    </source>
</evidence>
<dbReference type="eggNOG" id="COG1178">
    <property type="taxonomic scope" value="Bacteria"/>
</dbReference>
<dbReference type="HOGENOM" id="CLU_021838_1_0_5"/>
<feature type="transmembrane region" description="Helical" evidence="8">
    <location>
        <begin position="638"/>
        <end position="660"/>
    </location>
</feature>
<feature type="transmembrane region" description="Helical" evidence="8">
    <location>
        <begin position="532"/>
        <end position="548"/>
    </location>
</feature>
<feature type="transmembrane region" description="Helical" evidence="8">
    <location>
        <begin position="504"/>
        <end position="526"/>
    </location>
</feature>
<feature type="domain" description="ABC transmembrane type-1" evidence="9">
    <location>
        <begin position="186"/>
        <end position="386"/>
    </location>
</feature>
<evidence type="ECO:0000313" key="11">
    <source>
        <dbReference type="Proteomes" id="UP000003947"/>
    </source>
</evidence>
<feature type="transmembrane region" description="Helical" evidence="8">
    <location>
        <begin position="316"/>
        <end position="334"/>
    </location>
</feature>
<sequence length="671" mass="71776" precursor="true">MKVWRDSWFLFAIVALALCLGLIVVPQFRLLSASLITAGGRFAVVHRATAGLEAVKELSDRFEVSGMPEALSVGTNGEALLTLQPDGPQTIRLTALSGGGIRARIDSDSSITILAGDRTLHVTQQVPTGLFNRKAPDPLSVTDLGNGSLRLSHGLNAYLTFEDRTLSATLANYVSFFTSRDTLAATINSLVVAIASTTLAGLIGVSLAYVVARFAVPGRKIIILLITMASISPPFLGAYAWRLLLGRNGLITRSLDVHFSIVGIHGVIWVIAWLVFPIIFLLSYDAFTGLDEGHVEAAASLGARPSHIRWTVEVPLAMPGILIGLYLATMAALADFGTPRIIALDLNVLPVLVYTSFLSEGGGNPGLAATGSMVLVGLSSAFLYAQQVYLARRTFAVVSARPPRAKPISPGGRIAAIGFAALVLFFAFVPHLTVLVTSFLRWRVGLPEPVFTTANYLAMFNSNLASAWVTLSLGIAGTLAALAIGVGIAYVLVRKRYRIIAPALNFIVMLPYVIPGTVLGIGLILIFNDGPIVLTGTWLILAIAYLIRNLPFTVKAAEAALNQVHPALEEAAMSLGARPLRSFLTVTAPLMLAGAVTGATLTFLHIVTELSSTIVLYRPPWKPLTAVIFENTLRDSDFGVSAAQTVLLMLIIYVPLYLVVRYGRSERRIDV</sequence>
<feature type="transmembrane region" description="Helical" evidence="8">
    <location>
        <begin position="6"/>
        <end position="25"/>
    </location>
</feature>
<evidence type="ECO:0000256" key="5">
    <source>
        <dbReference type="ARBA" id="ARBA00022692"/>
    </source>
</evidence>
<evidence type="ECO:0000256" key="8">
    <source>
        <dbReference type="RuleBase" id="RU363032"/>
    </source>
</evidence>
<dbReference type="Gene3D" id="1.10.3720.10">
    <property type="entry name" value="MetI-like"/>
    <property type="match status" value="2"/>
</dbReference>
<dbReference type="EMBL" id="JH660645">
    <property type="protein sequence ID" value="EIM26617.1"/>
    <property type="molecule type" value="Genomic_DNA"/>
</dbReference>
<feature type="transmembrane region" description="Helical" evidence="8">
    <location>
        <begin position="221"/>
        <end position="245"/>
    </location>
</feature>
<evidence type="ECO:0000256" key="1">
    <source>
        <dbReference type="ARBA" id="ARBA00004429"/>
    </source>
</evidence>
<evidence type="ECO:0000256" key="4">
    <source>
        <dbReference type="ARBA" id="ARBA00022519"/>
    </source>
</evidence>
<dbReference type="PATRIC" id="fig|864069.3.peg.3439"/>
<proteinExistence type="inferred from homology"/>
<protein>
    <submittedName>
        <fullName evidence="10">ABC-type Fe3+ transport system, permease component</fullName>
    </submittedName>
</protein>
<dbReference type="GO" id="GO:0055085">
    <property type="term" value="P:transmembrane transport"/>
    <property type="evidence" value="ECO:0007669"/>
    <property type="project" value="InterPro"/>
</dbReference>
<keyword evidence="5 8" id="KW-0812">Transmembrane</keyword>